<dbReference type="RefSeq" id="WP_002699916.1">
    <property type="nucleotide sequence ID" value="NZ_AAWS01000025.1"/>
</dbReference>
<sequence length="70" mass="7521">MNFKSKKIKLKNQGFTQLSKQQLITITGGNAGNTKDDKDKNDCGNNNQKNGPITSPINPNGTEICIDGNG</sequence>
<evidence type="ECO:0000313" key="3">
    <source>
        <dbReference type="Proteomes" id="UP000004095"/>
    </source>
</evidence>
<name>A1ZQT5_MICM2</name>
<proteinExistence type="predicted"/>
<gene>
    <name evidence="2" type="ORF">M23134_06550</name>
</gene>
<dbReference type="AlphaFoldDB" id="A1ZQT5"/>
<organism evidence="2 3">
    <name type="scientific">Microscilla marina ATCC 23134</name>
    <dbReference type="NCBI Taxonomy" id="313606"/>
    <lineage>
        <taxon>Bacteria</taxon>
        <taxon>Pseudomonadati</taxon>
        <taxon>Bacteroidota</taxon>
        <taxon>Cytophagia</taxon>
        <taxon>Cytophagales</taxon>
        <taxon>Microscillaceae</taxon>
        <taxon>Microscilla</taxon>
    </lineage>
</organism>
<reference evidence="2 3" key="1">
    <citation type="submission" date="2007-01" db="EMBL/GenBank/DDBJ databases">
        <authorList>
            <person name="Haygood M."/>
            <person name="Podell S."/>
            <person name="Anderson C."/>
            <person name="Hopkinson B."/>
            <person name="Roe K."/>
            <person name="Barbeau K."/>
            <person name="Gaasterland T."/>
            <person name="Ferriera S."/>
            <person name="Johnson J."/>
            <person name="Kravitz S."/>
            <person name="Beeson K."/>
            <person name="Sutton G."/>
            <person name="Rogers Y.-H."/>
            <person name="Friedman R."/>
            <person name="Frazier M."/>
            <person name="Venter J.C."/>
        </authorList>
    </citation>
    <scope>NUCLEOTIDE SEQUENCE [LARGE SCALE GENOMIC DNA]</scope>
    <source>
        <strain evidence="2 3">ATCC 23134</strain>
    </source>
</reference>
<evidence type="ECO:0000313" key="2">
    <source>
        <dbReference type="EMBL" id="EAY27240.1"/>
    </source>
</evidence>
<dbReference type="EMBL" id="AAWS01000025">
    <property type="protein sequence ID" value="EAY27240.1"/>
    <property type="molecule type" value="Genomic_DNA"/>
</dbReference>
<accession>A1ZQT5</accession>
<comment type="caution">
    <text evidence="2">The sequence shown here is derived from an EMBL/GenBank/DDBJ whole genome shotgun (WGS) entry which is preliminary data.</text>
</comment>
<dbReference type="Proteomes" id="UP000004095">
    <property type="component" value="Unassembled WGS sequence"/>
</dbReference>
<feature type="region of interest" description="Disordered" evidence="1">
    <location>
        <begin position="28"/>
        <end position="70"/>
    </location>
</feature>
<protein>
    <submittedName>
        <fullName evidence="2">Uncharacterized protein</fullName>
    </submittedName>
</protein>
<feature type="compositionally biased region" description="Polar residues" evidence="1">
    <location>
        <begin position="52"/>
        <end position="61"/>
    </location>
</feature>
<keyword evidence="3" id="KW-1185">Reference proteome</keyword>
<evidence type="ECO:0000256" key="1">
    <source>
        <dbReference type="SAM" id="MobiDB-lite"/>
    </source>
</evidence>